<gene>
    <name evidence="8" type="ORF">BG36_22190</name>
</gene>
<organism evidence="8 9">
    <name type="scientific">Aquamicrobium defluvii</name>
    <dbReference type="NCBI Taxonomy" id="69279"/>
    <lineage>
        <taxon>Bacteria</taxon>
        <taxon>Pseudomonadati</taxon>
        <taxon>Pseudomonadota</taxon>
        <taxon>Alphaproteobacteria</taxon>
        <taxon>Hyphomicrobiales</taxon>
        <taxon>Phyllobacteriaceae</taxon>
        <taxon>Aquamicrobium</taxon>
    </lineage>
</organism>
<evidence type="ECO:0008006" key="10">
    <source>
        <dbReference type="Google" id="ProtNLM"/>
    </source>
</evidence>
<feature type="transmembrane region" description="Helical" evidence="7">
    <location>
        <begin position="324"/>
        <end position="341"/>
    </location>
</feature>
<feature type="transmembrane region" description="Helical" evidence="7">
    <location>
        <begin position="144"/>
        <end position="164"/>
    </location>
</feature>
<evidence type="ECO:0000256" key="4">
    <source>
        <dbReference type="ARBA" id="ARBA00022692"/>
    </source>
</evidence>
<evidence type="ECO:0000256" key="7">
    <source>
        <dbReference type="SAM" id="Phobius"/>
    </source>
</evidence>
<name>A0A011TCY4_9HYPH</name>
<feature type="transmembrane region" description="Helical" evidence="7">
    <location>
        <begin position="114"/>
        <end position="137"/>
    </location>
</feature>
<dbReference type="AlphaFoldDB" id="A0A011TCY4"/>
<feature type="transmembrane region" description="Helical" evidence="7">
    <location>
        <begin position="79"/>
        <end position="102"/>
    </location>
</feature>
<keyword evidence="3" id="KW-1003">Cell membrane</keyword>
<keyword evidence="5 7" id="KW-1133">Transmembrane helix</keyword>
<feature type="transmembrane region" description="Helical" evidence="7">
    <location>
        <begin position="420"/>
        <end position="439"/>
    </location>
</feature>
<feature type="transmembrane region" description="Helical" evidence="7">
    <location>
        <begin position="445"/>
        <end position="464"/>
    </location>
</feature>
<feature type="transmembrane region" description="Helical" evidence="7">
    <location>
        <begin position="38"/>
        <end position="58"/>
    </location>
</feature>
<dbReference type="RefSeq" id="WP_035024801.1">
    <property type="nucleotide sequence ID" value="NZ_KK073881.1"/>
</dbReference>
<keyword evidence="6 7" id="KW-0472">Membrane</keyword>
<sequence length="492" mass="51920">MVLKQQARLGAYWLVGSQVVNMVTAFLLAVFLARILEIYQFGLMTLSTVVFFIGTLVTTAAFRETLIVRQDLGRDAVSAMFWLSLGLSVIVAAGCALAAAPAARILDTPEFETLMWVVAGSILANGIGGVPGAIRIVKRDFARIGMQTGVLSLALAPVTVVMALQGYGALSAVMTALIYHCITCVLNWYCAGWTPLWRVSPRAVGAARSTLLVMFGQQGLDVANSQIDRGIIGSLLGPHALGLYSIGRRLNDLMTDAIIGPSISVTTPLIASIQGNVERLRSAYVQTLSLAMIMAVPMNLGLLAVGDLSIRVLFGEKWLDAAPVMYAFVFMGMLGAISGVQRSVVQGGGRPGVWFRIQVVHTVANMAVIVAAASFGIVAIACAMLLRAVLLSPLAFIAAGQMTGVGRHEHLRIMRAPIEAGIAMLLAVLLVRAVLPAGFAPVLSLAILVSVGAAVYVGALALIARSEFLHALSLVMPKRLTVKLHSLRGGAP</sequence>
<dbReference type="eggNOG" id="COG2244">
    <property type="taxonomic scope" value="Bacteria"/>
</dbReference>
<keyword evidence="4 7" id="KW-0812">Transmembrane</keyword>
<dbReference type="PANTHER" id="PTHR30250">
    <property type="entry name" value="PST FAMILY PREDICTED COLANIC ACID TRANSPORTER"/>
    <property type="match status" value="1"/>
</dbReference>
<feature type="transmembrane region" description="Helical" evidence="7">
    <location>
        <begin position="377"/>
        <end position="399"/>
    </location>
</feature>
<feature type="transmembrane region" description="Helical" evidence="7">
    <location>
        <begin position="170"/>
        <end position="190"/>
    </location>
</feature>
<evidence type="ECO:0000313" key="8">
    <source>
        <dbReference type="EMBL" id="EXL09474.1"/>
    </source>
</evidence>
<feature type="transmembrane region" description="Helical" evidence="7">
    <location>
        <begin position="283"/>
        <end position="304"/>
    </location>
</feature>
<reference evidence="8 9" key="1">
    <citation type="submission" date="2014-02" db="EMBL/GenBank/DDBJ databases">
        <title>Aquamicrobium defluvii Genome sequencing.</title>
        <authorList>
            <person name="Wang X."/>
        </authorList>
    </citation>
    <scope>NUCLEOTIDE SEQUENCE [LARGE SCALE GENOMIC DNA]</scope>
    <source>
        <strain evidence="8 9">W13Z1</strain>
    </source>
</reference>
<dbReference type="PANTHER" id="PTHR30250:SF10">
    <property type="entry name" value="LIPOPOLYSACCHARIDE BIOSYNTHESIS PROTEIN WZXC"/>
    <property type="match status" value="1"/>
</dbReference>
<evidence type="ECO:0000313" key="9">
    <source>
        <dbReference type="Proteomes" id="UP000019849"/>
    </source>
</evidence>
<protein>
    <recommendedName>
        <fullName evidence="10">O-antigen/teichoic acid export membrane protein</fullName>
    </recommendedName>
</protein>
<dbReference type="STRING" id="69279.BG36_22190"/>
<dbReference type="HOGENOM" id="CLU_026911_6_1_5"/>
<evidence type="ECO:0000256" key="5">
    <source>
        <dbReference type="ARBA" id="ARBA00022989"/>
    </source>
</evidence>
<dbReference type="Proteomes" id="UP000019849">
    <property type="component" value="Unassembled WGS sequence"/>
</dbReference>
<dbReference type="EMBL" id="JENY01000007">
    <property type="protein sequence ID" value="EXL09474.1"/>
    <property type="molecule type" value="Genomic_DNA"/>
</dbReference>
<comment type="caution">
    <text evidence="8">The sequence shown here is derived from an EMBL/GenBank/DDBJ whole genome shotgun (WGS) entry which is preliminary data.</text>
</comment>
<accession>A0A011TCY4</accession>
<dbReference type="InterPro" id="IPR050833">
    <property type="entry name" value="Poly_Biosynth_Transport"/>
</dbReference>
<dbReference type="Pfam" id="PF13440">
    <property type="entry name" value="Polysacc_synt_3"/>
    <property type="match status" value="1"/>
</dbReference>
<evidence type="ECO:0000256" key="6">
    <source>
        <dbReference type="ARBA" id="ARBA00023136"/>
    </source>
</evidence>
<evidence type="ECO:0000256" key="3">
    <source>
        <dbReference type="ARBA" id="ARBA00022475"/>
    </source>
</evidence>
<feature type="transmembrane region" description="Helical" evidence="7">
    <location>
        <begin position="12"/>
        <end position="32"/>
    </location>
</feature>
<evidence type="ECO:0000256" key="2">
    <source>
        <dbReference type="ARBA" id="ARBA00007430"/>
    </source>
</evidence>
<dbReference type="GO" id="GO:0005886">
    <property type="term" value="C:plasma membrane"/>
    <property type="evidence" value="ECO:0007669"/>
    <property type="project" value="UniProtKB-SubCell"/>
</dbReference>
<evidence type="ECO:0000256" key="1">
    <source>
        <dbReference type="ARBA" id="ARBA00004651"/>
    </source>
</evidence>
<dbReference type="PATRIC" id="fig|69279.3.peg.1358"/>
<comment type="similarity">
    <text evidence="2">Belongs to the polysaccharide synthase family.</text>
</comment>
<comment type="subcellular location">
    <subcellularLocation>
        <location evidence="1">Cell membrane</location>
        <topology evidence="1">Multi-pass membrane protein</topology>
    </subcellularLocation>
</comment>
<proteinExistence type="inferred from homology"/>